<evidence type="ECO:0000313" key="9">
    <source>
        <dbReference type="Proteomes" id="UP000809273"/>
    </source>
</evidence>
<reference evidence="8" key="2">
    <citation type="submission" date="2021-01" db="EMBL/GenBank/DDBJ databases">
        <authorList>
            <person name="Hahn C.R."/>
            <person name="Youssef N.H."/>
            <person name="Elshahed M."/>
        </authorList>
    </citation>
    <scope>NUCLEOTIDE SEQUENCE</scope>
    <source>
        <strain evidence="8">Zod_Metabat.24</strain>
    </source>
</reference>
<keyword evidence="5 6" id="KW-0472">Membrane</keyword>
<keyword evidence="3 6" id="KW-0812">Transmembrane</keyword>
<feature type="domain" description="PDGLE" evidence="7">
    <location>
        <begin position="2"/>
        <end position="89"/>
    </location>
</feature>
<sequence>MTVIVVLFIIAIVLAFLLSPMASGHPDGLEKVAELLGFIDLGEGAVWNSSPMPDYTLFGDSVVSGMLAGLVGTVVMFGLGFGLAALLKKKKEV</sequence>
<dbReference type="Pfam" id="PF13190">
    <property type="entry name" value="PDGLE"/>
    <property type="match status" value="1"/>
</dbReference>
<dbReference type="EMBL" id="JAFGIX010000032">
    <property type="protein sequence ID" value="MBN1572879.1"/>
    <property type="molecule type" value="Genomic_DNA"/>
</dbReference>
<proteinExistence type="predicted"/>
<protein>
    <submittedName>
        <fullName evidence="8">PDGLE domain-containing protein</fullName>
    </submittedName>
</protein>
<accession>A0A9D8KEY9</accession>
<keyword evidence="2" id="KW-1003">Cell membrane</keyword>
<comment type="subcellular location">
    <subcellularLocation>
        <location evidence="1">Cell membrane</location>
    </subcellularLocation>
</comment>
<dbReference type="Proteomes" id="UP000809273">
    <property type="component" value="Unassembled WGS sequence"/>
</dbReference>
<keyword evidence="4 6" id="KW-1133">Transmembrane helix</keyword>
<evidence type="ECO:0000313" key="8">
    <source>
        <dbReference type="EMBL" id="MBN1572879.1"/>
    </source>
</evidence>
<reference evidence="8" key="1">
    <citation type="journal article" date="2021" name="Environ. Microbiol.">
        <title>Genomic characterization of three novel Desulfobacterota classes expand the metabolic and phylogenetic diversity of the phylum.</title>
        <authorList>
            <person name="Murphy C.L."/>
            <person name="Biggerstaff J."/>
            <person name="Eichhorn A."/>
            <person name="Ewing E."/>
            <person name="Shahan R."/>
            <person name="Soriano D."/>
            <person name="Stewart S."/>
            <person name="VanMol K."/>
            <person name="Walker R."/>
            <person name="Walters P."/>
            <person name="Elshahed M.S."/>
            <person name="Youssef N.H."/>
        </authorList>
    </citation>
    <scope>NUCLEOTIDE SEQUENCE</scope>
    <source>
        <strain evidence="8">Zod_Metabat.24</strain>
    </source>
</reference>
<evidence type="ECO:0000259" key="7">
    <source>
        <dbReference type="Pfam" id="PF13190"/>
    </source>
</evidence>
<evidence type="ECO:0000256" key="5">
    <source>
        <dbReference type="ARBA" id="ARBA00023136"/>
    </source>
</evidence>
<dbReference type="InterPro" id="IPR025937">
    <property type="entry name" value="PDGLE_dom"/>
</dbReference>
<gene>
    <name evidence="8" type="ORF">JW984_06735</name>
</gene>
<evidence type="ECO:0000256" key="2">
    <source>
        <dbReference type="ARBA" id="ARBA00022475"/>
    </source>
</evidence>
<feature type="transmembrane region" description="Helical" evidence="6">
    <location>
        <begin position="62"/>
        <end position="87"/>
    </location>
</feature>
<comment type="caution">
    <text evidence="8">The sequence shown here is derived from an EMBL/GenBank/DDBJ whole genome shotgun (WGS) entry which is preliminary data.</text>
</comment>
<organism evidence="8 9">
    <name type="scientific">Candidatus Zymogenus saltonus</name>
    <dbReference type="NCBI Taxonomy" id="2844893"/>
    <lineage>
        <taxon>Bacteria</taxon>
        <taxon>Deltaproteobacteria</taxon>
        <taxon>Candidatus Zymogenia</taxon>
        <taxon>Candidatus Zymogeniales</taxon>
        <taxon>Candidatus Zymogenaceae</taxon>
        <taxon>Candidatus Zymogenus</taxon>
    </lineage>
</organism>
<evidence type="ECO:0000256" key="4">
    <source>
        <dbReference type="ARBA" id="ARBA00022989"/>
    </source>
</evidence>
<dbReference type="AlphaFoldDB" id="A0A9D8KEY9"/>
<name>A0A9D8KEY9_9DELT</name>
<dbReference type="GO" id="GO:0005886">
    <property type="term" value="C:plasma membrane"/>
    <property type="evidence" value="ECO:0007669"/>
    <property type="project" value="UniProtKB-SubCell"/>
</dbReference>
<evidence type="ECO:0000256" key="3">
    <source>
        <dbReference type="ARBA" id="ARBA00022692"/>
    </source>
</evidence>
<evidence type="ECO:0000256" key="1">
    <source>
        <dbReference type="ARBA" id="ARBA00004236"/>
    </source>
</evidence>
<evidence type="ECO:0000256" key="6">
    <source>
        <dbReference type="SAM" id="Phobius"/>
    </source>
</evidence>